<keyword evidence="1" id="KW-1133">Transmembrane helix</keyword>
<dbReference type="PANTHER" id="PTHR43685">
    <property type="entry name" value="GLYCOSYLTRANSFERASE"/>
    <property type="match status" value="1"/>
</dbReference>
<dbReference type="RefSeq" id="WP_085076077.1">
    <property type="nucleotide sequence ID" value="NZ_JACKRZ010000379.1"/>
</dbReference>
<reference evidence="3 4" key="1">
    <citation type="submission" date="2016-01" db="EMBL/GenBank/DDBJ databases">
        <title>The new phylogeny of the genus Mycobacterium.</title>
        <authorList>
            <person name="Tarcisio F."/>
            <person name="Conor M."/>
            <person name="Antonella G."/>
            <person name="Elisabetta G."/>
            <person name="Giulia F.S."/>
            <person name="Sara T."/>
            <person name="Anna F."/>
            <person name="Clotilde B."/>
            <person name="Roberto B."/>
            <person name="Veronica D.S."/>
            <person name="Fabio R."/>
            <person name="Monica P."/>
            <person name="Olivier J."/>
            <person name="Enrico T."/>
            <person name="Nicola S."/>
        </authorList>
    </citation>
    <scope>NUCLEOTIDE SEQUENCE [LARGE SCALE GENOMIC DNA]</scope>
    <source>
        <strain evidence="3 4">DSM 44572</strain>
    </source>
</reference>
<dbReference type="InterPro" id="IPR029044">
    <property type="entry name" value="Nucleotide-diphossugar_trans"/>
</dbReference>
<accession>A0A1X2A1K7</accession>
<name>A0A1X2A1K7_9MYCO</name>
<dbReference type="PANTHER" id="PTHR43685:SF3">
    <property type="entry name" value="SLR2126 PROTEIN"/>
    <property type="match status" value="1"/>
</dbReference>
<keyword evidence="1" id="KW-0472">Membrane</keyword>
<proteinExistence type="predicted"/>
<organism evidence="3 4">
    <name type="scientific">Mycobacterium palustre</name>
    <dbReference type="NCBI Taxonomy" id="153971"/>
    <lineage>
        <taxon>Bacteria</taxon>
        <taxon>Bacillati</taxon>
        <taxon>Actinomycetota</taxon>
        <taxon>Actinomycetes</taxon>
        <taxon>Mycobacteriales</taxon>
        <taxon>Mycobacteriaceae</taxon>
        <taxon>Mycobacterium</taxon>
        <taxon>Mycobacterium simiae complex</taxon>
    </lineage>
</organism>
<dbReference type="STRING" id="153971.AWC19_00020"/>
<dbReference type="CDD" id="cd00761">
    <property type="entry name" value="Glyco_tranf_GTA_type"/>
    <property type="match status" value="1"/>
</dbReference>
<feature type="transmembrane region" description="Helical" evidence="1">
    <location>
        <begin position="285"/>
        <end position="304"/>
    </location>
</feature>
<keyword evidence="4" id="KW-1185">Reference proteome</keyword>
<evidence type="ECO:0000259" key="2">
    <source>
        <dbReference type="Pfam" id="PF00535"/>
    </source>
</evidence>
<protein>
    <recommendedName>
        <fullName evidence="2">Glycosyltransferase 2-like domain-containing protein</fullName>
    </recommendedName>
</protein>
<evidence type="ECO:0000313" key="4">
    <source>
        <dbReference type="Proteomes" id="UP000193529"/>
    </source>
</evidence>
<feature type="domain" description="Glycosyltransferase 2-like" evidence="2">
    <location>
        <begin position="12"/>
        <end position="181"/>
    </location>
</feature>
<dbReference type="Pfam" id="PF00535">
    <property type="entry name" value="Glycos_transf_2"/>
    <property type="match status" value="1"/>
</dbReference>
<evidence type="ECO:0000256" key="1">
    <source>
        <dbReference type="SAM" id="Phobius"/>
    </source>
</evidence>
<gene>
    <name evidence="3" type="ORF">AWC19_00020</name>
</gene>
<dbReference type="OrthoDB" id="153025at2"/>
<dbReference type="Gene3D" id="3.90.550.10">
    <property type="entry name" value="Spore Coat Polysaccharide Biosynthesis Protein SpsA, Chain A"/>
    <property type="match status" value="1"/>
</dbReference>
<dbReference type="AlphaFoldDB" id="A0A1X2A1K7"/>
<dbReference type="InterPro" id="IPR050834">
    <property type="entry name" value="Glycosyltransf_2"/>
</dbReference>
<dbReference type="EMBL" id="LQPJ01000001">
    <property type="protein sequence ID" value="ORW34974.1"/>
    <property type="molecule type" value="Genomic_DNA"/>
</dbReference>
<dbReference type="SUPFAM" id="SSF53448">
    <property type="entry name" value="Nucleotide-diphospho-sugar transferases"/>
    <property type="match status" value="1"/>
</dbReference>
<comment type="caution">
    <text evidence="3">The sequence shown here is derived from an EMBL/GenBank/DDBJ whole genome shotgun (WGS) entry which is preliminary data.</text>
</comment>
<keyword evidence="1" id="KW-0812">Transmembrane</keyword>
<sequence length="340" mass="36647">MRAVVTALCADVVICTYTLARWDQLTQSVESALAQDVAPRRLIIVVDHNEALLERCRREWAGGRPDCDVEIVVVGNQFAGRLGSARNTALLHTRADIVAFLDDDAAAEPDWLGRLLAVYATHSGAVAVGGAPRPNYGAPRPSWFPPDCDWVFGCHYRSLPDRLAPVRHLIGANMSVRRDAILGVGGFHADDHDDMDLSHRIANAYGPAAVCYEPRAEVRHYVAPERLTWSYFWRRCFFVNRSKVGAFADMGEAGNIGAELRFSASVLSRVGPALMAALIGRPERLVQALVAVVGVALAGCGYVVGRVQLARGRRAKVLTTGLTPADVEGALAAVPAGDDA</sequence>
<evidence type="ECO:0000313" key="3">
    <source>
        <dbReference type="EMBL" id="ORW34974.1"/>
    </source>
</evidence>
<dbReference type="InterPro" id="IPR001173">
    <property type="entry name" value="Glyco_trans_2-like"/>
</dbReference>
<dbReference type="Proteomes" id="UP000193529">
    <property type="component" value="Unassembled WGS sequence"/>
</dbReference>